<keyword evidence="2" id="KW-0809">Transit peptide</keyword>
<accession>A0ABP1QAZ6</accession>
<protein>
    <recommendedName>
        <fullName evidence="5">Transcription termination factor 5, mitochondrial</fullName>
    </recommendedName>
</protein>
<dbReference type="InterPro" id="IPR003690">
    <property type="entry name" value="MTERF"/>
</dbReference>
<evidence type="ECO:0000256" key="1">
    <source>
        <dbReference type="ARBA" id="ARBA00007692"/>
    </source>
</evidence>
<proteinExistence type="inferred from homology"/>
<comment type="similarity">
    <text evidence="1">Belongs to the mTERF family.</text>
</comment>
<evidence type="ECO:0000313" key="3">
    <source>
        <dbReference type="EMBL" id="CAL8094863.1"/>
    </source>
</evidence>
<comment type="caution">
    <text evidence="3">The sequence shown here is derived from an EMBL/GenBank/DDBJ whole genome shotgun (WGS) entry which is preliminary data.</text>
</comment>
<dbReference type="Proteomes" id="UP001642540">
    <property type="component" value="Unassembled WGS sequence"/>
</dbReference>
<evidence type="ECO:0000313" key="4">
    <source>
        <dbReference type="Proteomes" id="UP001642540"/>
    </source>
</evidence>
<dbReference type="InterPro" id="IPR038538">
    <property type="entry name" value="MTERF_sf"/>
</dbReference>
<reference evidence="3 4" key="1">
    <citation type="submission" date="2024-08" db="EMBL/GenBank/DDBJ databases">
        <authorList>
            <person name="Cucini C."/>
            <person name="Frati F."/>
        </authorList>
    </citation>
    <scope>NUCLEOTIDE SEQUENCE [LARGE SCALE GENOMIC DNA]</scope>
</reference>
<dbReference type="PANTHER" id="PTHR15437">
    <property type="entry name" value="TRANSCRIPTION TERMINATION FACTOR, MITOCHONDRIAL"/>
    <property type="match status" value="1"/>
</dbReference>
<evidence type="ECO:0000256" key="2">
    <source>
        <dbReference type="ARBA" id="ARBA00022946"/>
    </source>
</evidence>
<dbReference type="Gene3D" id="1.25.70.10">
    <property type="entry name" value="Transcription termination factor 3, mitochondrial"/>
    <property type="match status" value="1"/>
</dbReference>
<gene>
    <name evidence="3" type="ORF">ODALV1_LOCUS8914</name>
</gene>
<sequence length="566" mass="66581">MFTLKLQKQLGRERWDFLIYQIHSLTRRNLQTSGFPTIISTRPSVTVLRKVQETAVQYDRFTFKNNCRKRHTYLGNMLQVVPEGIQKRNCEVIASLLGIASEDVSRIPKKEINEERAQRVYRVLQEFELSSGAVRLYPELLLMNHGAVENYIRIMQESCFTDVREVFILRFRTVCKQSIKVLQNKALLPKIETVINRHCDELGETSEFAKYLIDTLPDDDKRITLFDLRSHILSAYFSKLSLGSHDENRNTFKKYPRLYYKSVNWITRTYKILTETFQFSNDKIRKHLYLLHTDPNNLQRLTQIDTLGGMDMKELSNSRPKVLMSTYETLREIEESFVEHGISFEAIQKYPEVFTLSSTTIKRRLQEMDTTPEFQLFKSHPRVARLLYYQNKAKSRLEEFRTMQVRVPSLHLLSADTKSYNRSVSSGDLRVRGVDVLTFLTDIFKVDRKLIRKSLIRHPHWLHIPLTNVCSVLTYIQTLHSFSEKQLINALPLLLYPVVNVEKEVKNVLSTGEAKLTDEYFLQMVLYFLERQAHFTGDAVWHDKDVRHDDYEEDCESSNKHENNVE</sequence>
<evidence type="ECO:0008006" key="5">
    <source>
        <dbReference type="Google" id="ProtNLM"/>
    </source>
</evidence>
<keyword evidence="4" id="KW-1185">Reference proteome</keyword>
<dbReference type="PANTHER" id="PTHR15437:SF7">
    <property type="entry name" value="TRANSCRIPTION TERMINATION FACTOR 5, MITOCHONDRIAL"/>
    <property type="match status" value="1"/>
</dbReference>
<name>A0ABP1QAZ6_9HEXA</name>
<dbReference type="EMBL" id="CAXLJM020000027">
    <property type="protein sequence ID" value="CAL8094863.1"/>
    <property type="molecule type" value="Genomic_DNA"/>
</dbReference>
<organism evidence="3 4">
    <name type="scientific">Orchesella dallaii</name>
    <dbReference type="NCBI Taxonomy" id="48710"/>
    <lineage>
        <taxon>Eukaryota</taxon>
        <taxon>Metazoa</taxon>
        <taxon>Ecdysozoa</taxon>
        <taxon>Arthropoda</taxon>
        <taxon>Hexapoda</taxon>
        <taxon>Collembola</taxon>
        <taxon>Entomobryomorpha</taxon>
        <taxon>Entomobryoidea</taxon>
        <taxon>Orchesellidae</taxon>
        <taxon>Orchesellinae</taxon>
        <taxon>Orchesella</taxon>
    </lineage>
</organism>